<evidence type="ECO:0000313" key="1">
    <source>
        <dbReference type="EMBL" id="KAK3082046.1"/>
    </source>
</evidence>
<evidence type="ECO:0000313" key="2">
    <source>
        <dbReference type="Proteomes" id="UP001186974"/>
    </source>
</evidence>
<organism evidence="1 2">
    <name type="scientific">Coniosporium uncinatum</name>
    <dbReference type="NCBI Taxonomy" id="93489"/>
    <lineage>
        <taxon>Eukaryota</taxon>
        <taxon>Fungi</taxon>
        <taxon>Dikarya</taxon>
        <taxon>Ascomycota</taxon>
        <taxon>Pezizomycotina</taxon>
        <taxon>Dothideomycetes</taxon>
        <taxon>Dothideomycetes incertae sedis</taxon>
        <taxon>Coniosporium</taxon>
    </lineage>
</organism>
<reference evidence="1" key="1">
    <citation type="submission" date="2024-09" db="EMBL/GenBank/DDBJ databases">
        <title>Black Yeasts Isolated from many extreme environments.</title>
        <authorList>
            <person name="Coleine C."/>
            <person name="Stajich J.E."/>
            <person name="Selbmann L."/>
        </authorList>
    </citation>
    <scope>NUCLEOTIDE SEQUENCE</scope>
    <source>
        <strain evidence="1">CCFEE 5737</strain>
    </source>
</reference>
<sequence length="518" mass="57891">MSASEPSAELVGFLDYGGDTVPNTPEPLDVEETIFARLIPINKLAMQALANTDYRRSRATSYHKQFIQEVQYNNQLSLCFTFSLTRLPQFPRLGWHVGQGKASSHNHYGVDFMLSGTDEGKVSRICARFHWIGGLGGFFLTPRDSGRSSLYLNGELLKPAESRAIPVQNCIGIGELLFTFRYSDRSEQQERQFQEELSIFFDAVYKTNQPHYLPSTPGTPSITFGDWQVGYSISSGTFGAVYMVQHIKNGTRAALKQLIDRKDQVGRHEKIVQEYRMADIIQSFKHDRVASLLGADWDPSVFSLPSESYFILSPLESTTLLTLIESGRHDVCRTTCFAQILSGVAFLHSKGVYHRDIKPTNILVRSFEPPMCKITDFGSATSESKIMYDWPGTVPYLAPEQVENREHEGHLVDAWACGLVGVQLLGVHGTPFHGIGHSRLDGPLLGNLHTYLAQYTGPTGQVHACCRGMLNVDPNYRMTVAYAASKVDDLLHRPCSQNDDNSRKRGALSTTQTIKRQK</sequence>
<proteinExistence type="predicted"/>
<accession>A0ACC3DYZ4</accession>
<comment type="caution">
    <text evidence="1">The sequence shown here is derived from an EMBL/GenBank/DDBJ whole genome shotgun (WGS) entry which is preliminary data.</text>
</comment>
<dbReference type="Proteomes" id="UP001186974">
    <property type="component" value="Unassembled WGS sequence"/>
</dbReference>
<dbReference type="EMBL" id="JAWDJW010000016">
    <property type="protein sequence ID" value="KAK3082046.1"/>
    <property type="molecule type" value="Genomic_DNA"/>
</dbReference>
<name>A0ACC3DYZ4_9PEZI</name>
<protein>
    <submittedName>
        <fullName evidence="1">Uncharacterized protein</fullName>
    </submittedName>
</protein>
<gene>
    <name evidence="1" type="ORF">LTS18_006573</name>
</gene>
<keyword evidence="2" id="KW-1185">Reference proteome</keyword>